<dbReference type="SMART" id="SM00971">
    <property type="entry name" value="SATase_N"/>
    <property type="match status" value="1"/>
</dbReference>
<dbReference type="Proteomes" id="UP000002192">
    <property type="component" value="Chromosome"/>
</dbReference>
<dbReference type="InterPro" id="IPR045304">
    <property type="entry name" value="LbH_SAT"/>
</dbReference>
<dbReference type="UniPathway" id="UPA00136">
    <property type="reaction ID" value="UER00199"/>
</dbReference>
<keyword evidence="13" id="KW-1185">Reference proteome</keyword>
<dbReference type="GO" id="GO:0005737">
    <property type="term" value="C:cytoplasm"/>
    <property type="evidence" value="ECO:0007669"/>
    <property type="project" value="InterPro"/>
</dbReference>
<dbReference type="OrthoDB" id="9801456at2"/>
<dbReference type="GO" id="GO:0006535">
    <property type="term" value="P:cysteine biosynthetic process from serine"/>
    <property type="evidence" value="ECO:0007669"/>
    <property type="project" value="InterPro"/>
</dbReference>
<protein>
    <recommendedName>
        <fullName evidence="4">Serine acetyltransferase</fullName>
        <ecNumber evidence="3">2.3.1.30</ecNumber>
    </recommendedName>
</protein>
<keyword evidence="7" id="KW-0677">Repeat</keyword>
<dbReference type="NCBIfam" id="TIGR01172">
    <property type="entry name" value="cysE"/>
    <property type="match status" value="1"/>
</dbReference>
<evidence type="ECO:0000313" key="12">
    <source>
        <dbReference type="EMBL" id="CAD83278.1"/>
    </source>
</evidence>
<organism evidence="12 13">
    <name type="scientific">Blochmanniella floridana</name>
    <dbReference type="NCBI Taxonomy" id="203907"/>
    <lineage>
        <taxon>Bacteria</taxon>
        <taxon>Pseudomonadati</taxon>
        <taxon>Pseudomonadota</taxon>
        <taxon>Gammaproteobacteria</taxon>
        <taxon>Enterobacterales</taxon>
        <taxon>Enterobacteriaceae</taxon>
        <taxon>ant endosymbionts</taxon>
        <taxon>Candidatus Blochmanniella</taxon>
    </lineage>
</organism>
<evidence type="ECO:0000256" key="4">
    <source>
        <dbReference type="ARBA" id="ARBA00018522"/>
    </source>
</evidence>
<keyword evidence="5" id="KW-0028">Amino-acid biosynthesis</keyword>
<evidence type="ECO:0000256" key="7">
    <source>
        <dbReference type="ARBA" id="ARBA00022737"/>
    </source>
</evidence>
<keyword evidence="8" id="KW-0198">Cysteine biosynthesis</keyword>
<dbReference type="InterPro" id="IPR005881">
    <property type="entry name" value="Ser_O-AcTrfase"/>
</dbReference>
<dbReference type="GO" id="GO:0009001">
    <property type="term" value="F:serine O-acetyltransferase activity"/>
    <property type="evidence" value="ECO:0007669"/>
    <property type="project" value="UniProtKB-EC"/>
</dbReference>
<dbReference type="InterPro" id="IPR018357">
    <property type="entry name" value="Hexapep_transf_CS"/>
</dbReference>
<dbReference type="AlphaFoldDB" id="Q7VRK8"/>
<keyword evidence="9 12" id="KW-0012">Acyltransferase</keyword>
<proteinExistence type="inferred from homology"/>
<dbReference type="SUPFAM" id="SSF51161">
    <property type="entry name" value="Trimeric LpxA-like enzymes"/>
    <property type="match status" value="1"/>
</dbReference>
<reference evidence="12 13" key="1">
    <citation type="journal article" date="2003" name="Proc. Natl. Acad. Sci. U.S.A.">
        <title>The genome sequence of Blochmannia floridanus: comparative analysis of reduced genomes.</title>
        <authorList>
            <person name="Gil R."/>
            <person name="Silva F.J."/>
            <person name="Zientz E."/>
            <person name="Delmotte F."/>
            <person name="Gonzalez-Candelas F."/>
            <person name="Latorre A."/>
            <person name="Rausell C."/>
            <person name="Kramerbeek J."/>
            <person name="Gadau J."/>
            <person name="Hoelldobler B."/>
            <person name="van Ham R.C.H.J."/>
            <person name="Gross R."/>
            <person name="Moya A."/>
        </authorList>
    </citation>
    <scope>NUCLEOTIDE SEQUENCE [LARGE SCALE GENOMIC DNA]</scope>
</reference>
<evidence type="ECO:0000256" key="2">
    <source>
        <dbReference type="ARBA" id="ARBA00007274"/>
    </source>
</evidence>
<dbReference type="InterPro" id="IPR010493">
    <property type="entry name" value="Ser_AcTrfase_N"/>
</dbReference>
<evidence type="ECO:0000256" key="3">
    <source>
        <dbReference type="ARBA" id="ARBA00013266"/>
    </source>
</evidence>
<gene>
    <name evidence="12" type="primary">cysE</name>
    <name evidence="12" type="ordered locus">Bfl603</name>
</gene>
<dbReference type="PANTHER" id="PTHR42811">
    <property type="entry name" value="SERINE ACETYLTRANSFERASE"/>
    <property type="match status" value="1"/>
</dbReference>
<dbReference type="PROSITE" id="PS00101">
    <property type="entry name" value="HEXAPEP_TRANSFERASES"/>
    <property type="match status" value="1"/>
</dbReference>
<dbReference type="STRING" id="203907.Bfl603"/>
<dbReference type="HOGENOM" id="CLU_051638_0_1_6"/>
<evidence type="ECO:0000256" key="8">
    <source>
        <dbReference type="ARBA" id="ARBA00023192"/>
    </source>
</evidence>
<comment type="pathway">
    <text evidence="1">Amino-acid biosynthesis; L-cysteine biosynthesis; L-cysteine from L-serine: step 1/2.</text>
</comment>
<evidence type="ECO:0000256" key="6">
    <source>
        <dbReference type="ARBA" id="ARBA00022679"/>
    </source>
</evidence>
<sequence length="244" mass="27057">MSSNKVDIVWNNMIIEARLLIDSEPILKKFLNVTLLNHDNFQDALVYLLFKKLNNLDMMTIDLIDILKDIYRTNDIIDAAAQDICTIRLRDPSVQKYLTPFLYLKGFHALQAYRITNWLWNHNYPGLAMYLYNRISIIFNVDIHPAAKIGCGIMLDHATGVVIGETAVIDDNVSIMQSVTLGSTGKIDGNRHPKIKKGVLIGAGSIILGNIEIGCGSKIGAGSIVVHSVPPYSTVVGRPARLVQ</sequence>
<feature type="domain" description="Serine acetyltransferase N-terminal" evidence="11">
    <location>
        <begin position="9"/>
        <end position="112"/>
    </location>
</feature>
<evidence type="ECO:0000259" key="11">
    <source>
        <dbReference type="SMART" id="SM00971"/>
    </source>
</evidence>
<dbReference type="KEGG" id="bfl:Bfl603"/>
<dbReference type="Pfam" id="PF06426">
    <property type="entry name" value="SATase_N"/>
    <property type="match status" value="1"/>
</dbReference>
<evidence type="ECO:0000313" key="13">
    <source>
        <dbReference type="Proteomes" id="UP000002192"/>
    </source>
</evidence>
<dbReference type="EMBL" id="BX248583">
    <property type="protein sequence ID" value="CAD83278.1"/>
    <property type="molecule type" value="Genomic_DNA"/>
</dbReference>
<dbReference type="InterPro" id="IPR053376">
    <property type="entry name" value="Serine_acetyltransferase"/>
</dbReference>
<dbReference type="EC" id="2.3.1.30" evidence="3"/>
<dbReference type="eggNOG" id="COG1045">
    <property type="taxonomic scope" value="Bacteria"/>
</dbReference>
<evidence type="ECO:0000256" key="9">
    <source>
        <dbReference type="ARBA" id="ARBA00023315"/>
    </source>
</evidence>
<comment type="similarity">
    <text evidence="2">Belongs to the transferase hexapeptide repeat family.</text>
</comment>
<dbReference type="InterPro" id="IPR042122">
    <property type="entry name" value="Ser_AcTrfase_N_sf"/>
</dbReference>
<keyword evidence="6 12" id="KW-0808">Transferase</keyword>
<evidence type="ECO:0000256" key="1">
    <source>
        <dbReference type="ARBA" id="ARBA00004876"/>
    </source>
</evidence>
<comment type="catalytic activity">
    <reaction evidence="10">
        <text>L-serine + acetyl-CoA = O-acetyl-L-serine + CoA</text>
        <dbReference type="Rhea" id="RHEA:24560"/>
        <dbReference type="ChEBI" id="CHEBI:33384"/>
        <dbReference type="ChEBI" id="CHEBI:57287"/>
        <dbReference type="ChEBI" id="CHEBI:57288"/>
        <dbReference type="ChEBI" id="CHEBI:58340"/>
        <dbReference type="EC" id="2.3.1.30"/>
    </reaction>
</comment>
<evidence type="ECO:0000256" key="10">
    <source>
        <dbReference type="ARBA" id="ARBA00049486"/>
    </source>
</evidence>
<dbReference type="Gene3D" id="1.10.3130.10">
    <property type="entry name" value="serine acetyltransferase, domain 1"/>
    <property type="match status" value="1"/>
</dbReference>
<name>Q7VRK8_BLOFL</name>
<accession>Q7VRK8</accession>
<dbReference type="NCBIfam" id="NF041874">
    <property type="entry name" value="EPS_EpsC"/>
    <property type="match status" value="1"/>
</dbReference>
<dbReference type="CDD" id="cd03354">
    <property type="entry name" value="LbH_SAT"/>
    <property type="match status" value="1"/>
</dbReference>
<evidence type="ECO:0000256" key="5">
    <source>
        <dbReference type="ARBA" id="ARBA00022605"/>
    </source>
</evidence>
<dbReference type="FunFam" id="2.160.10.10:FF:000002">
    <property type="entry name" value="Serine acetyltransferase"/>
    <property type="match status" value="1"/>
</dbReference>
<dbReference type="Gene3D" id="2.160.10.10">
    <property type="entry name" value="Hexapeptide repeat proteins"/>
    <property type="match status" value="1"/>
</dbReference>
<dbReference type="InterPro" id="IPR011004">
    <property type="entry name" value="Trimer_LpxA-like_sf"/>
</dbReference>